<dbReference type="GO" id="GO:0006527">
    <property type="term" value="P:L-arginine catabolic process"/>
    <property type="evidence" value="ECO:0007669"/>
    <property type="project" value="InterPro"/>
</dbReference>
<keyword evidence="5" id="KW-0210">Decarboxylase</keyword>
<dbReference type="InterPro" id="IPR016105">
    <property type="entry name" value="Pyr-dep_his/arg-deCO2ase_sand"/>
</dbReference>
<evidence type="ECO:0000256" key="7">
    <source>
        <dbReference type="ARBA" id="ARBA00023317"/>
    </source>
</evidence>
<evidence type="ECO:0000313" key="10">
    <source>
        <dbReference type="Proteomes" id="UP000285961"/>
    </source>
</evidence>
<dbReference type="Pfam" id="PF01862">
    <property type="entry name" value="PvlArgDC"/>
    <property type="match status" value="1"/>
</dbReference>
<sequence length="181" mass="20105">MELVPTKMFFTKGHGTHREELRSFELALRDADIEMCNLVSVSSILPPHCKIISRREGVKLLKPGVLTFCVMARCASNEPRRLIAASIGCAVPQDRSMYGYLSEHHAYGQTDTVAGEYAEDLAAAMLASTLGIEFDETESWDQKKEVFRISNKIVRTTNVTQSAVIRGNNYTTVLAAAVFLF</sequence>
<dbReference type="SUPFAM" id="SSF56271">
    <property type="entry name" value="Pyruvoyl-dependent histidine and arginine decarboxylases"/>
    <property type="match status" value="1"/>
</dbReference>
<dbReference type="InterPro" id="IPR016104">
    <property type="entry name" value="Pyr-dep_his/arg-deCO2ase"/>
</dbReference>
<dbReference type="Proteomes" id="UP000285961">
    <property type="component" value="Unassembled WGS sequence"/>
</dbReference>
<evidence type="ECO:0000313" key="9">
    <source>
        <dbReference type="EMBL" id="RJP68725.1"/>
    </source>
</evidence>
<evidence type="ECO:0000256" key="1">
    <source>
        <dbReference type="ARBA" id="ARBA00001928"/>
    </source>
</evidence>
<dbReference type="NCBIfam" id="TIGR00286">
    <property type="entry name" value="pyruvoyl-dependent arginine decarboxylase"/>
    <property type="match status" value="1"/>
</dbReference>
<evidence type="ECO:0000256" key="8">
    <source>
        <dbReference type="ARBA" id="ARBA00049309"/>
    </source>
</evidence>
<gene>
    <name evidence="9" type="ORF">C4532_12170</name>
</gene>
<dbReference type="Gene3D" id="3.50.20.10">
    <property type="entry name" value="Pyruvoyl-Dependent Histidine Decarboxylase, subunit B"/>
    <property type="match status" value="1"/>
</dbReference>
<protein>
    <recommendedName>
        <fullName evidence="4">Pyruvoyl-dependent arginine decarboxylase AaxB</fullName>
        <ecNumber evidence="3">4.1.1.19</ecNumber>
    </recommendedName>
</protein>
<name>A0A419EW73_9BACT</name>
<evidence type="ECO:0000256" key="2">
    <source>
        <dbReference type="ARBA" id="ARBA00008611"/>
    </source>
</evidence>
<keyword evidence="7" id="KW-0670">Pyruvate</keyword>
<evidence type="ECO:0000256" key="4">
    <source>
        <dbReference type="ARBA" id="ARBA00014727"/>
    </source>
</evidence>
<dbReference type="PIRSF" id="PIRSF005216">
    <property type="entry name" value="Pyruvoyl-dep_arg_deCO2ase"/>
    <property type="match status" value="1"/>
</dbReference>
<proteinExistence type="inferred from homology"/>
<dbReference type="InterPro" id="IPR002724">
    <property type="entry name" value="Pyruvoyl-dep_arg_deCO2ase"/>
</dbReference>
<dbReference type="PANTHER" id="PTHR40438">
    <property type="entry name" value="PYRUVOYL-DEPENDENT ARGININE DECARBOXYLASE"/>
    <property type="match status" value="1"/>
</dbReference>
<evidence type="ECO:0000256" key="6">
    <source>
        <dbReference type="ARBA" id="ARBA00023239"/>
    </source>
</evidence>
<dbReference type="EMBL" id="QZKI01000089">
    <property type="protein sequence ID" value="RJP68725.1"/>
    <property type="molecule type" value="Genomic_DNA"/>
</dbReference>
<evidence type="ECO:0000256" key="5">
    <source>
        <dbReference type="ARBA" id="ARBA00022793"/>
    </source>
</evidence>
<dbReference type="AlphaFoldDB" id="A0A419EW73"/>
<comment type="catalytic activity">
    <reaction evidence="8">
        <text>L-arginine + H(+) = agmatine + CO2</text>
        <dbReference type="Rhea" id="RHEA:17641"/>
        <dbReference type="ChEBI" id="CHEBI:15378"/>
        <dbReference type="ChEBI" id="CHEBI:16526"/>
        <dbReference type="ChEBI" id="CHEBI:32682"/>
        <dbReference type="ChEBI" id="CHEBI:58145"/>
        <dbReference type="EC" id="4.1.1.19"/>
    </reaction>
</comment>
<comment type="similarity">
    <text evidence="2">Belongs to the pyruvoyl-dependent arginine decarboxylase family.</text>
</comment>
<evidence type="ECO:0000256" key="3">
    <source>
        <dbReference type="ARBA" id="ARBA00012426"/>
    </source>
</evidence>
<reference evidence="9 10" key="1">
    <citation type="journal article" date="2017" name="ISME J.">
        <title>Energy and carbon metabolisms in a deep terrestrial subsurface fluid microbial community.</title>
        <authorList>
            <person name="Momper L."/>
            <person name="Jungbluth S.P."/>
            <person name="Lee M.D."/>
            <person name="Amend J.P."/>
        </authorList>
    </citation>
    <scope>NUCLEOTIDE SEQUENCE [LARGE SCALE GENOMIC DNA]</scope>
    <source>
        <strain evidence="9">SURF_17</strain>
    </source>
</reference>
<accession>A0A419EW73</accession>
<comment type="cofactor">
    <cofactor evidence="1">
        <name>pyruvate</name>
        <dbReference type="ChEBI" id="CHEBI:15361"/>
    </cofactor>
</comment>
<dbReference type="SFLD" id="SFLDS00055">
    <property type="entry name" value="Pyruvoyl-Dependent_Histidine/A"/>
    <property type="match status" value="1"/>
</dbReference>
<comment type="caution">
    <text evidence="9">The sequence shown here is derived from an EMBL/GenBank/DDBJ whole genome shotgun (WGS) entry which is preliminary data.</text>
</comment>
<dbReference type="PANTHER" id="PTHR40438:SF1">
    <property type="entry name" value="PYRUVOYL-DEPENDENT ARGININE DECARBOXYLASE"/>
    <property type="match status" value="1"/>
</dbReference>
<dbReference type="GO" id="GO:0008792">
    <property type="term" value="F:arginine decarboxylase activity"/>
    <property type="evidence" value="ECO:0007669"/>
    <property type="project" value="UniProtKB-EC"/>
</dbReference>
<dbReference type="HAMAP" id="MF_01404">
    <property type="entry name" value="PvlArgDC"/>
    <property type="match status" value="1"/>
</dbReference>
<organism evidence="9 10">
    <name type="scientific">Candidatus Abyssobacteria bacterium SURF_17</name>
    <dbReference type="NCBI Taxonomy" id="2093361"/>
    <lineage>
        <taxon>Bacteria</taxon>
        <taxon>Pseudomonadati</taxon>
        <taxon>Candidatus Hydrogenedentota</taxon>
        <taxon>Candidatus Abyssobacteria</taxon>
    </lineage>
</organism>
<dbReference type="EC" id="4.1.1.19" evidence="3"/>
<keyword evidence="6 9" id="KW-0456">Lyase</keyword>
<dbReference type="SFLD" id="SFLDG01170">
    <property type="entry name" value="Pyruvoyl-dependent_arginine_de"/>
    <property type="match status" value="1"/>
</dbReference>